<dbReference type="InterPro" id="IPR015202">
    <property type="entry name" value="GO-like_E_set"/>
</dbReference>
<dbReference type="InterPro" id="IPR037293">
    <property type="entry name" value="Gal_Oxidase_central_sf"/>
</dbReference>
<dbReference type="STRING" id="13333.W1NLZ3"/>
<evidence type="ECO:0000313" key="6">
    <source>
        <dbReference type="Proteomes" id="UP000017836"/>
    </source>
</evidence>
<dbReference type="InterPro" id="IPR009880">
    <property type="entry name" value="Glyoxal_oxidase_N"/>
</dbReference>
<feature type="domain" description="Glyoxal oxidase N-terminal" evidence="3">
    <location>
        <begin position="45"/>
        <end position="431"/>
    </location>
</feature>
<dbReference type="InterPro" id="IPR013783">
    <property type="entry name" value="Ig-like_fold"/>
</dbReference>
<evidence type="ECO:0000256" key="2">
    <source>
        <dbReference type="SAM" id="SignalP"/>
    </source>
</evidence>
<dbReference type="Gene3D" id="2.130.10.80">
    <property type="entry name" value="Galactose oxidase/kelch, beta-propeller"/>
    <property type="match status" value="1"/>
</dbReference>
<evidence type="ECO:0000256" key="1">
    <source>
        <dbReference type="ARBA" id="ARBA00022729"/>
    </source>
</evidence>
<evidence type="ECO:0000313" key="5">
    <source>
        <dbReference type="EMBL" id="ERM96279.1"/>
    </source>
</evidence>
<dbReference type="Pfam" id="PF09118">
    <property type="entry name" value="GO-like_E_set"/>
    <property type="match status" value="1"/>
</dbReference>
<feature type="chain" id="PRO_5004806680" description="Galactose oxidase-like Early set domain-containing protein" evidence="2">
    <location>
        <begin position="23"/>
        <end position="546"/>
    </location>
</feature>
<dbReference type="InterPro" id="IPR014756">
    <property type="entry name" value="Ig_E-set"/>
</dbReference>
<keyword evidence="6" id="KW-1185">Reference proteome</keyword>
<dbReference type="OrthoDB" id="2019572at2759"/>
<dbReference type="SUPFAM" id="SSF50965">
    <property type="entry name" value="Galactose oxidase, central domain"/>
    <property type="match status" value="1"/>
</dbReference>
<dbReference type="EMBL" id="KI397142">
    <property type="protein sequence ID" value="ERM96279.1"/>
    <property type="molecule type" value="Genomic_DNA"/>
</dbReference>
<proteinExistence type="predicted"/>
<accession>W1NLZ3</accession>
<dbReference type="OMA" id="WVDLPSF"/>
<dbReference type="eggNOG" id="ENOG502QPS4">
    <property type="taxonomic scope" value="Eukaryota"/>
</dbReference>
<dbReference type="KEGG" id="atr:18424209"/>
<keyword evidence="1 2" id="KW-0732">Signal</keyword>
<protein>
    <recommendedName>
        <fullName evidence="7">Galactose oxidase-like Early set domain-containing protein</fullName>
    </recommendedName>
</protein>
<sequence length="546" mass="60701">MKFPAILLPLLLFFLCFWRSESQTPFLDGGGAWEVLQQSIGISAMHMQLMPNDKVVMFDRTDFGSSNISLPSGQCRTDPHQEALTHDCSAHSVEYTIATNSIRPLTIQTDTWCSSGSLDRNGQLIQTGGFRDGDRVVRTISSCDACDWTEYPENLAVRRWYATDLILPDGRIIIVGGRRQYNYEFYPQQNPNLFELGFLRETSDQDENNLYPFLHLLPDGTLFIFTNTRAVLFDYNGNRVLRELPAIPGGEPRNYPSSGSSVLLPLTLTGEAGQETDPEILLCGGAPFGSFDKAVQGEFLEASSTCGRIRPMDPQAQWAMETMPMGRVMGDMLLLPNGEVLIINGAGNGTAGWEFGRNPVKTPVIYSPSLPLGQRFQVLNPSSTPRLYHSTATVIPDGRVLVGGSNPHTLYQFYNQEFPTDLSLEAFLPPYLSMQHLTRRPRIVSSYTQPLSYAQPTEVMYFLADPLPMGEITVRLLAPSFTTHSFGMNQRLLTLKVAGEVVQLSLFTYRVTVLAPPNPNIAPPGYYMMFVVHSGVPSAGVWVQMQ</sequence>
<dbReference type="Pfam" id="PF07250">
    <property type="entry name" value="Glyoxal_oxid_N"/>
    <property type="match status" value="1"/>
</dbReference>
<evidence type="ECO:0000259" key="4">
    <source>
        <dbReference type="Pfam" id="PF09118"/>
    </source>
</evidence>
<feature type="signal peptide" evidence="2">
    <location>
        <begin position="1"/>
        <end position="22"/>
    </location>
</feature>
<gene>
    <name evidence="5" type="ORF">AMTR_s00001p00165980</name>
</gene>
<dbReference type="AlphaFoldDB" id="W1NLZ3"/>
<dbReference type="PANTHER" id="PTHR32208:SF71">
    <property type="entry name" value="GLYOXAL OXIDASE-RELATED PROTEIN"/>
    <property type="match status" value="1"/>
</dbReference>
<dbReference type="InterPro" id="IPR011043">
    <property type="entry name" value="Gal_Oxase/kelch_b-propeller"/>
</dbReference>
<dbReference type="SUPFAM" id="SSF81296">
    <property type="entry name" value="E set domains"/>
    <property type="match status" value="1"/>
</dbReference>
<name>W1NLZ3_AMBTC</name>
<reference evidence="6" key="1">
    <citation type="journal article" date="2013" name="Science">
        <title>The Amborella genome and the evolution of flowering plants.</title>
        <authorList>
            <consortium name="Amborella Genome Project"/>
        </authorList>
    </citation>
    <scope>NUCLEOTIDE SEQUENCE [LARGE SCALE GENOMIC DNA]</scope>
</reference>
<dbReference type="Proteomes" id="UP000017836">
    <property type="component" value="Unassembled WGS sequence"/>
</dbReference>
<dbReference type="Gene3D" id="2.60.40.10">
    <property type="entry name" value="Immunoglobulins"/>
    <property type="match status" value="1"/>
</dbReference>
<evidence type="ECO:0000259" key="3">
    <source>
        <dbReference type="Pfam" id="PF07250"/>
    </source>
</evidence>
<evidence type="ECO:0008006" key="7">
    <source>
        <dbReference type="Google" id="ProtNLM"/>
    </source>
</evidence>
<dbReference type="CDD" id="cd02851">
    <property type="entry name" value="E_set_GO_C"/>
    <property type="match status" value="1"/>
</dbReference>
<dbReference type="Gramene" id="ERM96279">
    <property type="protein sequence ID" value="ERM96279"/>
    <property type="gene ID" value="AMTR_s00001p00165980"/>
</dbReference>
<dbReference type="HOGENOM" id="CLU_009630_0_0_1"/>
<dbReference type="PANTHER" id="PTHR32208">
    <property type="entry name" value="SECRETED PROTEIN-RELATED"/>
    <property type="match status" value="1"/>
</dbReference>
<feature type="domain" description="Galactose oxidase-like Early set" evidence="4">
    <location>
        <begin position="440"/>
        <end position="545"/>
    </location>
</feature>
<organism evidence="5 6">
    <name type="scientific">Amborella trichopoda</name>
    <dbReference type="NCBI Taxonomy" id="13333"/>
    <lineage>
        <taxon>Eukaryota</taxon>
        <taxon>Viridiplantae</taxon>
        <taxon>Streptophyta</taxon>
        <taxon>Embryophyta</taxon>
        <taxon>Tracheophyta</taxon>
        <taxon>Spermatophyta</taxon>
        <taxon>Magnoliopsida</taxon>
        <taxon>Amborellales</taxon>
        <taxon>Amborellaceae</taxon>
        <taxon>Amborella</taxon>
    </lineage>
</organism>